<comment type="caution">
    <text evidence="1">The sequence shown here is derived from an EMBL/GenBank/DDBJ whole genome shotgun (WGS) entry which is preliminary data.</text>
</comment>
<proteinExistence type="predicted"/>
<gene>
    <name evidence="1" type="ORF">GCM10017771_34960</name>
</gene>
<organism evidence="1 2">
    <name type="scientific">Streptomyces capitiformicae</name>
    <dbReference type="NCBI Taxonomy" id="2014920"/>
    <lineage>
        <taxon>Bacteria</taxon>
        <taxon>Bacillati</taxon>
        <taxon>Actinomycetota</taxon>
        <taxon>Actinomycetes</taxon>
        <taxon>Kitasatosporales</taxon>
        <taxon>Streptomycetaceae</taxon>
        <taxon>Streptomyces</taxon>
    </lineage>
</organism>
<sequence length="209" mass="22950">MAAPQGKPAKLTVKDYRAWLKTKDAKTLKAFDELPRTKQQKLVGYLQNRAVTKEFNAKVTGALAKGGHSEVAYNKDVRFIGDVKTSDSDHSHGVHTITVNFTATERIYDIPVLTQKTTLSYVYESFRPQPRITGKPKLKRSITNLNAAFAIEASKGAVTVKNKKTVVANLTWYATPKYKSAGSGALTKRQTTTSSHGATDKFTAVLTKS</sequence>
<accession>A0A919L8D1</accession>
<evidence type="ECO:0000313" key="2">
    <source>
        <dbReference type="Proteomes" id="UP000603227"/>
    </source>
</evidence>
<protein>
    <submittedName>
        <fullName evidence="1">Uncharacterized protein</fullName>
    </submittedName>
</protein>
<dbReference type="EMBL" id="BNAT01000010">
    <property type="protein sequence ID" value="GHH88660.1"/>
    <property type="molecule type" value="Genomic_DNA"/>
</dbReference>
<reference evidence="1" key="2">
    <citation type="submission" date="2020-09" db="EMBL/GenBank/DDBJ databases">
        <authorList>
            <person name="Sun Q."/>
            <person name="Zhou Y."/>
        </authorList>
    </citation>
    <scope>NUCLEOTIDE SEQUENCE</scope>
    <source>
        <strain evidence="1">CGMCC 4.7403</strain>
    </source>
</reference>
<reference evidence="1" key="1">
    <citation type="journal article" date="2014" name="Int. J. Syst. Evol. Microbiol.">
        <title>Complete genome sequence of Corynebacterium casei LMG S-19264T (=DSM 44701T), isolated from a smear-ripened cheese.</title>
        <authorList>
            <consortium name="US DOE Joint Genome Institute (JGI-PGF)"/>
            <person name="Walter F."/>
            <person name="Albersmeier A."/>
            <person name="Kalinowski J."/>
            <person name="Ruckert C."/>
        </authorList>
    </citation>
    <scope>NUCLEOTIDE SEQUENCE</scope>
    <source>
        <strain evidence="1">CGMCC 4.7403</strain>
    </source>
</reference>
<dbReference type="AlphaFoldDB" id="A0A919L8D1"/>
<name>A0A919L8D1_9ACTN</name>
<keyword evidence="2" id="KW-1185">Reference proteome</keyword>
<evidence type="ECO:0000313" key="1">
    <source>
        <dbReference type="EMBL" id="GHH88660.1"/>
    </source>
</evidence>
<dbReference type="Proteomes" id="UP000603227">
    <property type="component" value="Unassembled WGS sequence"/>
</dbReference>